<keyword evidence="1" id="KW-0812">Transmembrane</keyword>
<comment type="caution">
    <text evidence="3">The sequence shown here is derived from an EMBL/GenBank/DDBJ whole genome shotgun (WGS) entry which is preliminary data.</text>
</comment>
<feature type="transmembrane region" description="Helical" evidence="1">
    <location>
        <begin position="12"/>
        <end position="33"/>
    </location>
</feature>
<dbReference type="Pfam" id="PF13472">
    <property type="entry name" value="Lipase_GDSL_2"/>
    <property type="match status" value="1"/>
</dbReference>
<protein>
    <recommendedName>
        <fullName evidence="2">SGNH hydrolase-type esterase domain-containing protein</fullName>
    </recommendedName>
</protein>
<dbReference type="GO" id="GO:0004622">
    <property type="term" value="F:phosphatidylcholine lysophospholipase activity"/>
    <property type="evidence" value="ECO:0007669"/>
    <property type="project" value="TreeGrafter"/>
</dbReference>
<sequence>MDGVTPASKLTGPLILAGVAAAGLGAAFHYFAGVQTMRPHVERHRAYWQDRGSQGERRYVALGDSSSQGVGVDDPRQAWVHGVANHLEQRWGTTVGVVNLSVSGATTADLVREQLPLLRDLLATDGAPDLVTVSIGVNDAVKARFDLDRFTANMTTIAETVPTGSFIGDLPGISGGGLLNRRIILANEVIRRVVAAHGHRLVPVFEASQQPSLWQYRRLVAPDAFHPNVRGYQLWTHEWVTAIDRAGF</sequence>
<dbReference type="EMBL" id="NMVI01000025">
    <property type="protein sequence ID" value="OYN85226.1"/>
    <property type="molecule type" value="Genomic_DNA"/>
</dbReference>
<evidence type="ECO:0000313" key="3">
    <source>
        <dbReference type="EMBL" id="OYN85226.1"/>
    </source>
</evidence>
<keyword evidence="1" id="KW-1133">Transmembrane helix</keyword>
<proteinExistence type="predicted"/>
<gene>
    <name evidence="3" type="ORF">CGZ92_10450</name>
</gene>
<evidence type="ECO:0000259" key="2">
    <source>
        <dbReference type="Pfam" id="PF13472"/>
    </source>
</evidence>
<dbReference type="SUPFAM" id="SSF52266">
    <property type="entry name" value="SGNH hydrolase"/>
    <property type="match status" value="1"/>
</dbReference>
<feature type="domain" description="SGNH hydrolase-type esterase" evidence="2">
    <location>
        <begin position="61"/>
        <end position="234"/>
    </location>
</feature>
<keyword evidence="1" id="KW-0472">Membrane</keyword>
<dbReference type="PANTHER" id="PTHR30383:SF5">
    <property type="entry name" value="SGNH HYDROLASE-TYPE ESTERASE DOMAIN-CONTAINING PROTEIN"/>
    <property type="match status" value="1"/>
</dbReference>
<accession>A0A255E153</accession>
<evidence type="ECO:0000313" key="4">
    <source>
        <dbReference type="Proteomes" id="UP000216533"/>
    </source>
</evidence>
<name>A0A255E153_9ACTN</name>
<dbReference type="RefSeq" id="WP_094451331.1">
    <property type="nucleotide sequence ID" value="NZ_NMVI01000025.1"/>
</dbReference>
<dbReference type="AlphaFoldDB" id="A0A255E153"/>
<reference evidence="3 4" key="1">
    <citation type="submission" date="2017-07" db="EMBL/GenBank/DDBJ databases">
        <title>Draft whole genome sequences of clinical Proprionibacteriaceae strains.</title>
        <authorList>
            <person name="Bernier A.-M."/>
            <person name="Bernard K."/>
            <person name="Domingo M.-C."/>
        </authorList>
    </citation>
    <scope>NUCLEOTIDE SEQUENCE [LARGE SCALE GENOMIC DNA]</scope>
    <source>
        <strain evidence="3 4">NML 160184</strain>
    </source>
</reference>
<evidence type="ECO:0000256" key="1">
    <source>
        <dbReference type="SAM" id="Phobius"/>
    </source>
</evidence>
<dbReference type="InterPro" id="IPR013830">
    <property type="entry name" value="SGNH_hydro"/>
</dbReference>
<dbReference type="InterPro" id="IPR036514">
    <property type="entry name" value="SGNH_hydro_sf"/>
</dbReference>
<dbReference type="PANTHER" id="PTHR30383">
    <property type="entry name" value="THIOESTERASE 1/PROTEASE 1/LYSOPHOSPHOLIPASE L1"/>
    <property type="match status" value="1"/>
</dbReference>
<dbReference type="InterPro" id="IPR051532">
    <property type="entry name" value="Ester_Hydrolysis_Enzymes"/>
</dbReference>
<organism evidence="3 4">
    <name type="scientific">Parenemella sanctibonifatiensis</name>
    <dbReference type="NCBI Taxonomy" id="2016505"/>
    <lineage>
        <taxon>Bacteria</taxon>
        <taxon>Bacillati</taxon>
        <taxon>Actinomycetota</taxon>
        <taxon>Actinomycetes</taxon>
        <taxon>Propionibacteriales</taxon>
        <taxon>Propionibacteriaceae</taxon>
        <taxon>Parenemella</taxon>
    </lineage>
</organism>
<dbReference type="Proteomes" id="UP000216533">
    <property type="component" value="Unassembled WGS sequence"/>
</dbReference>
<dbReference type="Gene3D" id="3.40.50.1110">
    <property type="entry name" value="SGNH hydrolase"/>
    <property type="match status" value="1"/>
</dbReference>